<organism evidence="1 2">
    <name type="scientific">Archangium gephyra</name>
    <dbReference type="NCBI Taxonomy" id="48"/>
    <lineage>
        <taxon>Bacteria</taxon>
        <taxon>Pseudomonadati</taxon>
        <taxon>Myxococcota</taxon>
        <taxon>Myxococcia</taxon>
        <taxon>Myxococcales</taxon>
        <taxon>Cystobacterineae</taxon>
        <taxon>Archangiaceae</taxon>
        <taxon>Archangium</taxon>
    </lineage>
</organism>
<sequence length="244" mass="25146">MTVKSDTGKPVIGVVTIGPSVCRTGAVPWCLLSELPDGDLPVRVSAPLHLPETRKVMAADRAKGLEVTLREAKGRLEGTATLRPGVPAAGVELTVNGVSTASTVTTSDGHFTVVGLDEGAACLTIKPSEQMMSEWSVPVVISSPPTPVAVGPIQGGASISMTGAVCALYAVQGEQPEDVPLGSNAWSACLKKNATTVLSGSFGSARIDGLAPVTWTVWVGDVATGRENIKRHVVQLSANQTLDL</sequence>
<proteinExistence type="predicted"/>
<comment type="caution">
    <text evidence="1">The sequence shown here is derived from an EMBL/GenBank/DDBJ whole genome shotgun (WGS) entry which is preliminary data.</text>
</comment>
<dbReference type="SUPFAM" id="SSF49452">
    <property type="entry name" value="Starch-binding domain-like"/>
    <property type="match status" value="1"/>
</dbReference>
<dbReference type="AlphaFoldDB" id="A0A2W5TNI5"/>
<evidence type="ECO:0000313" key="1">
    <source>
        <dbReference type="EMBL" id="PZR15387.1"/>
    </source>
</evidence>
<dbReference type="Proteomes" id="UP000249061">
    <property type="component" value="Unassembled WGS sequence"/>
</dbReference>
<dbReference type="InterPro" id="IPR013784">
    <property type="entry name" value="Carb-bd-like_fold"/>
</dbReference>
<accession>A0A2W5TNI5</accession>
<reference evidence="1 2" key="1">
    <citation type="submission" date="2017-08" db="EMBL/GenBank/DDBJ databases">
        <title>Infants hospitalized years apart are colonized by the same room-sourced microbial strains.</title>
        <authorList>
            <person name="Brooks B."/>
            <person name="Olm M.R."/>
            <person name="Firek B.A."/>
            <person name="Baker R."/>
            <person name="Thomas B.C."/>
            <person name="Morowitz M.J."/>
            <person name="Banfield J.F."/>
        </authorList>
    </citation>
    <scope>NUCLEOTIDE SEQUENCE [LARGE SCALE GENOMIC DNA]</scope>
    <source>
        <strain evidence="1">S2_003_000_R2_14</strain>
    </source>
</reference>
<evidence type="ECO:0000313" key="2">
    <source>
        <dbReference type="Proteomes" id="UP000249061"/>
    </source>
</evidence>
<dbReference type="EMBL" id="QFQP01000005">
    <property type="protein sequence ID" value="PZR15387.1"/>
    <property type="molecule type" value="Genomic_DNA"/>
</dbReference>
<protein>
    <submittedName>
        <fullName evidence="1">Uncharacterized protein</fullName>
    </submittedName>
</protein>
<gene>
    <name evidence="1" type="ORF">DI536_08005</name>
</gene>
<dbReference type="GO" id="GO:0030246">
    <property type="term" value="F:carbohydrate binding"/>
    <property type="evidence" value="ECO:0007669"/>
    <property type="project" value="InterPro"/>
</dbReference>
<name>A0A2W5TNI5_9BACT</name>